<dbReference type="EMBL" id="LOMK01000001">
    <property type="protein sequence ID" value="KYN24813.1"/>
    <property type="molecule type" value="Genomic_DNA"/>
</dbReference>
<protein>
    <submittedName>
        <fullName evidence="2">ABC transporter</fullName>
    </submittedName>
</protein>
<comment type="caution">
    <text evidence="2">The sequence shown here is derived from an EMBL/GenBank/DDBJ whole genome shotgun (WGS) entry which is preliminary data.</text>
</comment>
<dbReference type="Gene3D" id="3.40.190.10">
    <property type="entry name" value="Periplasmic binding protein-like II"/>
    <property type="match status" value="2"/>
</dbReference>
<dbReference type="SUPFAM" id="SSF53850">
    <property type="entry name" value="Periplasmic binding protein-like II"/>
    <property type="match status" value="1"/>
</dbReference>
<proteinExistence type="inferred from homology"/>
<dbReference type="PANTHER" id="PTHR35936">
    <property type="entry name" value="MEMBRANE-BOUND LYTIC MUREIN TRANSGLYCOSYLASE F"/>
    <property type="match status" value="1"/>
</dbReference>
<name>A0A151JGV3_9VIBR</name>
<accession>A0A151JGV3</accession>
<comment type="similarity">
    <text evidence="1">Belongs to the bacterial solute-binding protein 3 family.</text>
</comment>
<sequence>MKWLVVLILCYSVVCRAEMPKVYLTSLEWPPYSGANLPENGYSVAIAREAFLAMGYALEVEFHPWPRAIAKVAKSEQFVGYFPEYEFATQEYVFSTSLGSGPLGFVENINKPIGWKSLRDIIPFRVGVVQDYINTPELDAMIAAQQLYVEQSANDLLNIYLVAKGRLDIAVIDANVLAYLVEADPKADFLRQRVKMNEKLLVEKQLHIAFKNTPLGIQWRDTFNQGLAQVDRQAIIERVKRLSNKTKKLSTLSVRSACSATSIPSSVK</sequence>
<dbReference type="Proteomes" id="UP000075349">
    <property type="component" value="Unassembled WGS sequence"/>
</dbReference>
<evidence type="ECO:0000313" key="3">
    <source>
        <dbReference type="Proteomes" id="UP000075349"/>
    </source>
</evidence>
<dbReference type="PANTHER" id="PTHR35936:SF25">
    <property type="entry name" value="ABC TRANSPORTER SUBSTRATE-BINDING PROTEIN"/>
    <property type="match status" value="1"/>
</dbReference>
<reference evidence="3" key="1">
    <citation type="submission" date="2015-12" db="EMBL/GenBank/DDBJ databases">
        <authorList>
            <person name="Tarr C.L."/>
            <person name="Gladney L.M."/>
        </authorList>
    </citation>
    <scope>NUCLEOTIDE SEQUENCE [LARGE SCALE GENOMIC DNA]</scope>
    <source>
        <strain evidence="3">2756-81</strain>
    </source>
</reference>
<evidence type="ECO:0000256" key="1">
    <source>
        <dbReference type="ARBA" id="ARBA00010333"/>
    </source>
</evidence>
<gene>
    <name evidence="2" type="ORF">AUQ44_02920</name>
</gene>
<dbReference type="AlphaFoldDB" id="A0A151JGV3"/>
<organism evidence="2 3">
    <name type="scientific">Vibrio cidicii</name>
    <dbReference type="NCBI Taxonomy" id="1763883"/>
    <lineage>
        <taxon>Bacteria</taxon>
        <taxon>Pseudomonadati</taxon>
        <taxon>Pseudomonadota</taxon>
        <taxon>Gammaproteobacteria</taxon>
        <taxon>Vibrionales</taxon>
        <taxon>Vibrionaceae</taxon>
        <taxon>Vibrio</taxon>
    </lineage>
</organism>
<evidence type="ECO:0000313" key="2">
    <source>
        <dbReference type="EMBL" id="KYN24813.1"/>
    </source>
</evidence>